<organism evidence="9 10">
    <name type="scientific">Fundulus heteroclitus</name>
    <name type="common">Killifish</name>
    <name type="synonym">Mummichog</name>
    <dbReference type="NCBI Taxonomy" id="8078"/>
    <lineage>
        <taxon>Eukaryota</taxon>
        <taxon>Metazoa</taxon>
        <taxon>Chordata</taxon>
        <taxon>Craniata</taxon>
        <taxon>Vertebrata</taxon>
        <taxon>Euteleostomi</taxon>
        <taxon>Actinopterygii</taxon>
        <taxon>Neopterygii</taxon>
        <taxon>Teleostei</taxon>
        <taxon>Neoteleostei</taxon>
        <taxon>Acanthomorphata</taxon>
        <taxon>Ovalentaria</taxon>
        <taxon>Atherinomorphae</taxon>
        <taxon>Cyprinodontiformes</taxon>
        <taxon>Fundulidae</taxon>
        <taxon>Fundulus</taxon>
    </lineage>
</organism>
<dbReference type="Ensembl" id="ENSFHET00000008645.1">
    <property type="protein sequence ID" value="ENSFHEP00000004567.1"/>
    <property type="gene ID" value="ENSFHEG00000005462.1"/>
</dbReference>
<dbReference type="Proteomes" id="UP000265000">
    <property type="component" value="Unplaced"/>
</dbReference>
<evidence type="ECO:0000256" key="3">
    <source>
        <dbReference type="ARBA" id="ARBA00022833"/>
    </source>
</evidence>
<feature type="compositionally biased region" description="Polar residues" evidence="6">
    <location>
        <begin position="158"/>
        <end position="169"/>
    </location>
</feature>
<feature type="domain" description="THAP-type" evidence="8">
    <location>
        <begin position="1"/>
        <end position="86"/>
    </location>
</feature>
<keyword evidence="7" id="KW-0812">Transmembrane</keyword>
<evidence type="ECO:0000256" key="4">
    <source>
        <dbReference type="ARBA" id="ARBA00023125"/>
    </source>
</evidence>
<dbReference type="SUPFAM" id="SSF57716">
    <property type="entry name" value="Glucocorticoid receptor-like (DNA-binding domain)"/>
    <property type="match status" value="1"/>
</dbReference>
<evidence type="ECO:0000256" key="6">
    <source>
        <dbReference type="SAM" id="MobiDB-lite"/>
    </source>
</evidence>
<dbReference type="PANTHER" id="PTHR31751:SF44">
    <property type="entry name" value="SI:CH211-211K8.4-RELATED"/>
    <property type="match status" value="1"/>
</dbReference>
<evidence type="ECO:0000313" key="9">
    <source>
        <dbReference type="Ensembl" id="ENSFHEP00000004567.1"/>
    </source>
</evidence>
<sequence>MATKKGNCYVRGCSKTEGSFHLLPKDEKTTEEWLKFIYGEVPRIFNPNLRLCSAHFTEDCFLNMGEFKSGFSNKLILRKSSVPTLKGATTKSPLPKPSKPQFCNVHCQTESKCSSRGTQLGTKTLAPKVRSQGTQTSDDLASAEIVASTALGGGHPFASTTARKGQTKQPGFKREEDLDETTTEATEPASQPVTTATESSRHSDASGSAHEDLKFIVFEKCLLELFKHCPVCARVCDVMPQRRGTLFAVRQRCPHCQYFRQWRSQPCSGSVPLGNLQLAASIYFTGSSYTQLEKVFRAMKIATFGYRTFRRYARTYLEPAVICKWKKEQDEVLEFLSPNKVMLGGDMRAESPGKNASLSIAAGFCITKRIISSYIIMSLIRYYFDIIFTAFWFVI</sequence>
<keyword evidence="4 5" id="KW-0238">DNA-binding</keyword>
<reference evidence="9" key="2">
    <citation type="submission" date="2025-09" db="UniProtKB">
        <authorList>
            <consortium name="Ensembl"/>
        </authorList>
    </citation>
    <scope>IDENTIFICATION</scope>
</reference>
<dbReference type="SMART" id="SM00980">
    <property type="entry name" value="THAP"/>
    <property type="match status" value="1"/>
</dbReference>
<proteinExistence type="predicted"/>
<dbReference type="GO" id="GO:0008270">
    <property type="term" value="F:zinc ion binding"/>
    <property type="evidence" value="ECO:0007669"/>
    <property type="project" value="UniProtKB-KW"/>
</dbReference>
<dbReference type="Gene3D" id="6.20.210.20">
    <property type="entry name" value="THAP domain"/>
    <property type="match status" value="1"/>
</dbReference>
<accession>A0A3Q2NYM3</accession>
<reference evidence="9" key="1">
    <citation type="submission" date="2025-08" db="UniProtKB">
        <authorList>
            <consortium name="Ensembl"/>
        </authorList>
    </citation>
    <scope>IDENTIFICATION</scope>
</reference>
<feature type="region of interest" description="Disordered" evidence="6">
    <location>
        <begin position="151"/>
        <end position="206"/>
    </location>
</feature>
<dbReference type="GeneTree" id="ENSGT00940000163969"/>
<evidence type="ECO:0000256" key="1">
    <source>
        <dbReference type="ARBA" id="ARBA00022723"/>
    </source>
</evidence>
<keyword evidence="7" id="KW-0472">Membrane</keyword>
<protein>
    <recommendedName>
        <fullName evidence="8">THAP-type domain-containing protein</fullName>
    </recommendedName>
</protein>
<dbReference type="Pfam" id="PF05485">
    <property type="entry name" value="THAP"/>
    <property type="match status" value="1"/>
</dbReference>
<keyword evidence="7" id="KW-1133">Transmembrane helix</keyword>
<name>A0A3Q2NYM3_FUNHE</name>
<evidence type="ECO:0000259" key="8">
    <source>
        <dbReference type="PROSITE" id="PS50950"/>
    </source>
</evidence>
<keyword evidence="10" id="KW-1185">Reference proteome</keyword>
<evidence type="ECO:0000256" key="2">
    <source>
        <dbReference type="ARBA" id="ARBA00022771"/>
    </source>
</evidence>
<feature type="transmembrane region" description="Helical" evidence="7">
    <location>
        <begin position="374"/>
        <end position="394"/>
    </location>
</feature>
<dbReference type="PANTHER" id="PTHR31751">
    <property type="entry name" value="SI:CH211-108C17.2-RELATED-RELATED"/>
    <property type="match status" value="1"/>
</dbReference>
<keyword evidence="3" id="KW-0862">Zinc</keyword>
<evidence type="ECO:0000313" key="10">
    <source>
        <dbReference type="Proteomes" id="UP000265000"/>
    </source>
</evidence>
<keyword evidence="2 5" id="KW-0863">Zinc-finger</keyword>
<dbReference type="InterPro" id="IPR006612">
    <property type="entry name" value="THAP_Znf"/>
</dbReference>
<dbReference type="InterPro" id="IPR038441">
    <property type="entry name" value="THAP_Znf_sf"/>
</dbReference>
<feature type="compositionally biased region" description="Polar residues" evidence="6">
    <location>
        <begin position="188"/>
        <end position="198"/>
    </location>
</feature>
<dbReference type="PROSITE" id="PS50950">
    <property type="entry name" value="ZF_THAP"/>
    <property type="match status" value="1"/>
</dbReference>
<dbReference type="AlphaFoldDB" id="A0A3Q2NYM3"/>
<dbReference type="GO" id="GO:0003677">
    <property type="term" value="F:DNA binding"/>
    <property type="evidence" value="ECO:0007669"/>
    <property type="project" value="UniProtKB-UniRule"/>
</dbReference>
<dbReference type="SMART" id="SM00692">
    <property type="entry name" value="DM3"/>
    <property type="match status" value="1"/>
</dbReference>
<evidence type="ECO:0000256" key="5">
    <source>
        <dbReference type="PROSITE-ProRule" id="PRU00309"/>
    </source>
</evidence>
<keyword evidence="1" id="KW-0479">Metal-binding</keyword>
<evidence type="ECO:0000256" key="7">
    <source>
        <dbReference type="SAM" id="Phobius"/>
    </source>
</evidence>